<sequence length="457" mass="50804">MPLLSDAPQKPLLVFMSIPAEGHTNPLLTIAAHLIKQGYDVAYLCSESFRTKVENVGAEFIKVPELFEDGFELLPPEYAHLSNVSIERQVRQVSHIFYRKMPLRAQDAMRALESLRKRNPERQIIVVEDIMNMGVVPLHYGAPLPAGFDKPIKRIGISPAILMVQSQDTGPNFLALPPDSTESGRLRNKVLHRLMAESTFKPLTEAMRTAFKASGVTNLPDKDPLSVIYTSHDVTLMLCSPSLEYPRSDIPSSIKFMGCLPRREVNASFKHPSWWSEIVENSSTNLHRKKVVFVAQGTVNTDYHELIEPTFEALSGRKDTLIIAALGVRGATLPEDIEVPENARVVDYIPYDAVLEHADVFISNAGYGGMVHAVMNGVPAVLGGETEEKAEVVMRAAWAGFAWNLKSQTPTSEQVREGVDNVLGDAAYKNRAMELRRENESLNSLQRIEEVVASFTE</sequence>
<accession>A0ABR0SJT3</accession>
<dbReference type="EMBL" id="JAVFKD010000012">
    <property type="protein sequence ID" value="KAK5992101.1"/>
    <property type="molecule type" value="Genomic_DNA"/>
</dbReference>
<protein>
    <submittedName>
        <fullName evidence="3">UDP-glucosyltransferase A1</fullName>
    </submittedName>
</protein>
<gene>
    <name evidence="3" type="ORF">PT974_05499</name>
</gene>
<evidence type="ECO:0000313" key="3">
    <source>
        <dbReference type="EMBL" id="KAK5992101.1"/>
    </source>
</evidence>
<evidence type="ECO:0000313" key="4">
    <source>
        <dbReference type="Proteomes" id="UP001338125"/>
    </source>
</evidence>
<keyword evidence="4" id="KW-1185">Reference proteome</keyword>
<evidence type="ECO:0000256" key="1">
    <source>
        <dbReference type="ARBA" id="ARBA00022679"/>
    </source>
</evidence>
<proteinExistence type="predicted"/>
<dbReference type="Pfam" id="PF06722">
    <property type="entry name" value="EryCIII-like_C"/>
    <property type="match status" value="1"/>
</dbReference>
<dbReference type="Gene3D" id="3.40.50.2000">
    <property type="entry name" value="Glycogen Phosphorylase B"/>
    <property type="match status" value="2"/>
</dbReference>
<name>A0ABR0SJT3_9HYPO</name>
<reference evidence="3 4" key="1">
    <citation type="submission" date="2024-01" db="EMBL/GenBank/DDBJ databases">
        <title>Complete genome of Cladobotryum mycophilum ATHUM6906.</title>
        <authorList>
            <person name="Christinaki A.C."/>
            <person name="Myridakis A.I."/>
            <person name="Kouvelis V.N."/>
        </authorList>
    </citation>
    <scope>NUCLEOTIDE SEQUENCE [LARGE SCALE GENOMIC DNA]</scope>
    <source>
        <strain evidence="3 4">ATHUM6906</strain>
    </source>
</reference>
<feature type="domain" description="Erythromycin biosynthesis protein CIII-like C-terminal" evidence="2">
    <location>
        <begin position="319"/>
        <end position="442"/>
    </location>
</feature>
<dbReference type="InterPro" id="IPR002213">
    <property type="entry name" value="UDP_glucos_trans"/>
</dbReference>
<dbReference type="PANTHER" id="PTHR21015">
    <property type="entry name" value="UDP-N-ACETYLGLUCOSAMINE--N-ACETYLMURAMYL-(PENTAPEPTIDE) PYROPHOSPHORYL-UNDECAPRENOL N-ACETYLGLUCOSAMINE TRANSFERASE 1"/>
    <property type="match status" value="1"/>
</dbReference>
<keyword evidence="1" id="KW-0808">Transferase</keyword>
<dbReference type="InterPro" id="IPR010610">
    <property type="entry name" value="EryCIII-like_C"/>
</dbReference>
<dbReference type="CDD" id="cd03784">
    <property type="entry name" value="GT1_Gtf-like"/>
    <property type="match status" value="1"/>
</dbReference>
<organism evidence="3 4">
    <name type="scientific">Cladobotryum mycophilum</name>
    <dbReference type="NCBI Taxonomy" id="491253"/>
    <lineage>
        <taxon>Eukaryota</taxon>
        <taxon>Fungi</taxon>
        <taxon>Dikarya</taxon>
        <taxon>Ascomycota</taxon>
        <taxon>Pezizomycotina</taxon>
        <taxon>Sordariomycetes</taxon>
        <taxon>Hypocreomycetidae</taxon>
        <taxon>Hypocreales</taxon>
        <taxon>Hypocreaceae</taxon>
        <taxon>Cladobotryum</taxon>
    </lineage>
</organism>
<dbReference type="SUPFAM" id="SSF53756">
    <property type="entry name" value="UDP-Glycosyltransferase/glycogen phosphorylase"/>
    <property type="match status" value="1"/>
</dbReference>
<comment type="caution">
    <text evidence="3">The sequence shown here is derived from an EMBL/GenBank/DDBJ whole genome shotgun (WGS) entry which is preliminary data.</text>
</comment>
<evidence type="ECO:0000259" key="2">
    <source>
        <dbReference type="Pfam" id="PF06722"/>
    </source>
</evidence>
<dbReference type="Proteomes" id="UP001338125">
    <property type="component" value="Unassembled WGS sequence"/>
</dbReference>
<dbReference type="PANTHER" id="PTHR21015:SF22">
    <property type="entry name" value="GLYCOSYLTRANSFERASE"/>
    <property type="match status" value="1"/>
</dbReference>